<keyword evidence="7" id="KW-0119">Carbohydrate metabolism</keyword>
<dbReference type="Pfam" id="PF00686">
    <property type="entry name" value="CBM_20"/>
    <property type="match status" value="1"/>
</dbReference>
<feature type="chain" id="PRO_5012634590" evidence="11">
    <location>
        <begin position="19"/>
        <end position="408"/>
    </location>
</feature>
<dbReference type="PANTHER" id="PTHR36575">
    <property type="entry name" value="BINDING PROTEIN, PUTATIVE (AFU_ORTHOLOGUE AFUA_1G14430)-RELATED"/>
    <property type="match status" value="1"/>
</dbReference>
<dbReference type="GO" id="GO:2001070">
    <property type="term" value="F:starch binding"/>
    <property type="evidence" value="ECO:0007669"/>
    <property type="project" value="InterPro"/>
</dbReference>
<evidence type="ECO:0000259" key="12">
    <source>
        <dbReference type="PROSITE" id="PS51166"/>
    </source>
</evidence>
<evidence type="ECO:0000256" key="1">
    <source>
        <dbReference type="ARBA" id="ARBA00001973"/>
    </source>
</evidence>
<dbReference type="SUPFAM" id="SSF49452">
    <property type="entry name" value="Starch-binding domain-like"/>
    <property type="match status" value="1"/>
</dbReference>
<gene>
    <name evidence="13" type="ORF">PAC_18201</name>
</gene>
<dbReference type="PROSITE" id="PS51166">
    <property type="entry name" value="CBM20"/>
    <property type="match status" value="1"/>
</dbReference>
<evidence type="ECO:0000256" key="11">
    <source>
        <dbReference type="SAM" id="SignalP"/>
    </source>
</evidence>
<evidence type="ECO:0000256" key="6">
    <source>
        <dbReference type="ARBA" id="ARBA00023180"/>
    </source>
</evidence>
<feature type="region of interest" description="Disordered" evidence="10">
    <location>
        <begin position="270"/>
        <end position="295"/>
    </location>
</feature>
<dbReference type="FunFam" id="2.60.40.10:FF:000552">
    <property type="entry name" value="Related to glucoamylase"/>
    <property type="match status" value="1"/>
</dbReference>
<keyword evidence="8" id="KW-0624">Polysaccharide degradation</keyword>
<dbReference type="InterPro" id="IPR052282">
    <property type="entry name" value="Starch-active_LPMO"/>
</dbReference>
<dbReference type="PANTHER" id="PTHR36575:SF2">
    <property type="entry name" value="CHITIN-BINDING TYPE-4 DOMAIN-CONTAINING PROTEIN-RELATED"/>
    <property type="match status" value="1"/>
</dbReference>
<evidence type="ECO:0000256" key="5">
    <source>
        <dbReference type="ARBA" id="ARBA00023157"/>
    </source>
</evidence>
<evidence type="ECO:0000256" key="7">
    <source>
        <dbReference type="ARBA" id="ARBA00023277"/>
    </source>
</evidence>
<evidence type="ECO:0000256" key="3">
    <source>
        <dbReference type="ARBA" id="ARBA00022729"/>
    </source>
</evidence>
<dbReference type="InterPro" id="IPR013783">
    <property type="entry name" value="Ig-like_fold"/>
</dbReference>
<name>A0A1L7XTD6_9HELO</name>
<evidence type="ECO:0000313" key="13">
    <source>
        <dbReference type="EMBL" id="CZR68302.1"/>
    </source>
</evidence>
<keyword evidence="3 11" id="KW-0732">Signal</keyword>
<feature type="domain" description="CBM20" evidence="12">
    <location>
        <begin position="302"/>
        <end position="408"/>
    </location>
</feature>
<keyword evidence="6" id="KW-0325">Glycoprotein</keyword>
<dbReference type="InterPro" id="IPR013784">
    <property type="entry name" value="Carb-bd-like_fold"/>
</dbReference>
<dbReference type="CDD" id="cd05811">
    <property type="entry name" value="CBM20_glucoamylase"/>
    <property type="match status" value="1"/>
</dbReference>
<keyword evidence="14" id="KW-1185">Reference proteome</keyword>
<comment type="similarity">
    <text evidence="9">Belongs to the polysaccharide monooxygenase AA13 family.</text>
</comment>
<organism evidence="13 14">
    <name type="scientific">Phialocephala subalpina</name>
    <dbReference type="NCBI Taxonomy" id="576137"/>
    <lineage>
        <taxon>Eukaryota</taxon>
        <taxon>Fungi</taxon>
        <taxon>Dikarya</taxon>
        <taxon>Ascomycota</taxon>
        <taxon>Pezizomycotina</taxon>
        <taxon>Leotiomycetes</taxon>
        <taxon>Helotiales</taxon>
        <taxon>Mollisiaceae</taxon>
        <taxon>Phialocephala</taxon>
        <taxon>Phialocephala fortinii species complex</taxon>
    </lineage>
</organism>
<evidence type="ECO:0000256" key="10">
    <source>
        <dbReference type="SAM" id="MobiDB-lite"/>
    </source>
</evidence>
<evidence type="ECO:0000313" key="14">
    <source>
        <dbReference type="Proteomes" id="UP000184330"/>
    </source>
</evidence>
<dbReference type="Gene3D" id="2.70.50.70">
    <property type="match status" value="1"/>
</dbReference>
<dbReference type="InterPro" id="IPR034836">
    <property type="entry name" value="CBM20_glucoamylase"/>
</dbReference>
<dbReference type="GO" id="GO:0046872">
    <property type="term" value="F:metal ion binding"/>
    <property type="evidence" value="ECO:0007669"/>
    <property type="project" value="UniProtKB-KW"/>
</dbReference>
<evidence type="ECO:0000256" key="8">
    <source>
        <dbReference type="ARBA" id="ARBA00023326"/>
    </source>
</evidence>
<keyword evidence="5" id="KW-1015">Disulfide bond</keyword>
<evidence type="ECO:0000256" key="2">
    <source>
        <dbReference type="ARBA" id="ARBA00022723"/>
    </source>
</evidence>
<dbReference type="GO" id="GO:0000272">
    <property type="term" value="P:polysaccharide catabolic process"/>
    <property type="evidence" value="ECO:0007669"/>
    <property type="project" value="UniProtKB-KW"/>
</dbReference>
<dbReference type="SMART" id="SM01065">
    <property type="entry name" value="CBM_2"/>
    <property type="match status" value="1"/>
</dbReference>
<comment type="cofactor">
    <cofactor evidence="1">
        <name>Cu(2+)</name>
        <dbReference type="ChEBI" id="CHEBI:29036"/>
    </cofactor>
</comment>
<keyword evidence="2" id="KW-0479">Metal-binding</keyword>
<dbReference type="InterPro" id="IPR004302">
    <property type="entry name" value="Cellulose/chitin-bd_N"/>
</dbReference>
<dbReference type="Proteomes" id="UP000184330">
    <property type="component" value="Unassembled WGS sequence"/>
</dbReference>
<sequence>MKSSLALGALSLAVSVLGHGYLYIPSSRTRLGNEASLDSCPECTILEPVASWPDLTAAQVGRSGPCGYNARVSIDYNYPGADWGSEPVITYTAGDIVEVQWCLDHNGDHGGMFSYRICQDENIVNTLLTPGYIPTDTEKQAAEDCFEAGTLDCTDVTGQTCGYSADCTEGQACWRNDWFTCNGFYADDKGCYGVDNSALGSCYTSISGGYTVTKKVKIPNYVSNHTLLSLRWNSFQTGQVYLTCADIAISGSGSGSSSSSSVVSSTASSTTSISSASSGSTSLSSTSTSTKSTSTTASASSCATASSVAVTFNELKTTTYGQTIKIAGSIAELGNWDTGSAPALSASAYTTASPLWSYTVSLAAGESFTYKFILVGSDGTVTWESDPNRAYTVPVGCATTVVVGDTWR</sequence>
<accession>A0A1L7XTD6</accession>
<reference evidence="13 14" key="1">
    <citation type="submission" date="2016-03" db="EMBL/GenBank/DDBJ databases">
        <authorList>
            <person name="Ploux O."/>
        </authorList>
    </citation>
    <scope>NUCLEOTIDE SEQUENCE [LARGE SCALE GENOMIC DNA]</scope>
    <source>
        <strain evidence="13 14">UAMH 11012</strain>
    </source>
</reference>
<dbReference type="InterPro" id="IPR002044">
    <property type="entry name" value="CBM20"/>
</dbReference>
<dbReference type="STRING" id="576137.A0A1L7XTD6"/>
<feature type="signal peptide" evidence="11">
    <location>
        <begin position="1"/>
        <end position="18"/>
    </location>
</feature>
<dbReference type="OrthoDB" id="550577at2759"/>
<keyword evidence="4" id="KW-0186">Copper</keyword>
<protein>
    <submittedName>
        <fullName evidence="13">Related to glucoamylase</fullName>
    </submittedName>
</protein>
<dbReference type="Gene3D" id="2.60.40.10">
    <property type="entry name" value="Immunoglobulins"/>
    <property type="match status" value="1"/>
</dbReference>
<dbReference type="Pfam" id="PF03067">
    <property type="entry name" value="LPMO_10"/>
    <property type="match status" value="1"/>
</dbReference>
<dbReference type="EMBL" id="FJOG01000053">
    <property type="protein sequence ID" value="CZR68302.1"/>
    <property type="molecule type" value="Genomic_DNA"/>
</dbReference>
<evidence type="ECO:0000256" key="9">
    <source>
        <dbReference type="ARBA" id="ARBA00034311"/>
    </source>
</evidence>
<proteinExistence type="inferred from homology"/>
<dbReference type="AlphaFoldDB" id="A0A1L7XTD6"/>
<evidence type="ECO:0000256" key="4">
    <source>
        <dbReference type="ARBA" id="ARBA00023008"/>
    </source>
</evidence>